<feature type="domain" description="HTH merR-type" evidence="5">
    <location>
        <begin position="6"/>
        <end position="75"/>
    </location>
</feature>
<dbReference type="InterPro" id="IPR047057">
    <property type="entry name" value="MerR_fam"/>
</dbReference>
<dbReference type="InterPro" id="IPR000551">
    <property type="entry name" value="MerR-type_HTH_dom"/>
</dbReference>
<protein>
    <submittedName>
        <fullName evidence="6">MerR family DNA-binding transcriptional regulator</fullName>
    </submittedName>
</protein>
<dbReference type="InterPro" id="IPR019278">
    <property type="entry name" value="DICT_dom"/>
</dbReference>
<evidence type="ECO:0000259" key="5">
    <source>
        <dbReference type="PROSITE" id="PS50937"/>
    </source>
</evidence>
<reference evidence="6" key="1">
    <citation type="submission" date="2020-11" db="EMBL/GenBank/DDBJ databases">
        <title>Nocardioides sp. CBS4Y-1, whole genome shotgun sequence.</title>
        <authorList>
            <person name="Tuo L."/>
        </authorList>
    </citation>
    <scope>NUCLEOTIDE SEQUENCE</scope>
    <source>
        <strain evidence="6">CBS4Y-1</strain>
    </source>
</reference>
<dbReference type="SUPFAM" id="SSF46955">
    <property type="entry name" value="Putative DNA-binding domain"/>
    <property type="match status" value="1"/>
</dbReference>
<dbReference type="Pfam" id="PF10069">
    <property type="entry name" value="DICT"/>
    <property type="match status" value="1"/>
</dbReference>
<evidence type="ECO:0000256" key="2">
    <source>
        <dbReference type="ARBA" id="ARBA00023015"/>
    </source>
</evidence>
<dbReference type="Proteomes" id="UP000656804">
    <property type="component" value="Unassembled WGS sequence"/>
</dbReference>
<comment type="caution">
    <text evidence="6">The sequence shown here is derived from an EMBL/GenBank/DDBJ whole genome shotgun (WGS) entry which is preliminary data.</text>
</comment>
<keyword evidence="1" id="KW-0678">Repressor</keyword>
<dbReference type="EMBL" id="JADIVZ010000001">
    <property type="protein sequence ID" value="MBF4160260.1"/>
    <property type="molecule type" value="Genomic_DNA"/>
</dbReference>
<organism evidence="6 7">
    <name type="scientific">Nocardioides acrostichi</name>
    <dbReference type="NCBI Taxonomy" id="2784339"/>
    <lineage>
        <taxon>Bacteria</taxon>
        <taxon>Bacillati</taxon>
        <taxon>Actinomycetota</taxon>
        <taxon>Actinomycetes</taxon>
        <taxon>Propionibacteriales</taxon>
        <taxon>Nocardioidaceae</taxon>
        <taxon>Nocardioides</taxon>
    </lineage>
</organism>
<dbReference type="RefSeq" id="WP_194501517.1">
    <property type="nucleotide sequence ID" value="NZ_JADIVZ010000001.1"/>
</dbReference>
<proteinExistence type="predicted"/>
<sequence length="275" mass="29653">MTAVQALSIGELSARTGVGISTLRAWERATGFPAAARTTGGQRRYPIVTVEQVGRVQTERQRGLSLADAVAAVHAAAEVGDGSLYAGLRRAFPQLDVLRLGVRTMLSMTWSIEDESMAHASRPLLLGCFQTSRSFEVAGNRWRELGRTGRYSAVFSDFERTDADSTPARVALPSDSALLNEWAIVVLDPEMSAVLCAWEQPRRPGADRVFEAVLTLEPEAARHAARLLLQSTEGALPELERQLGGPLGASQGQASRATSLLHRFASYTDAAHRGA</sequence>
<dbReference type="PANTHER" id="PTHR30204">
    <property type="entry name" value="REDOX-CYCLING DRUG-SENSING TRANSCRIPTIONAL ACTIVATOR SOXR"/>
    <property type="match status" value="1"/>
</dbReference>
<keyword evidence="4" id="KW-0804">Transcription</keyword>
<keyword evidence="2" id="KW-0805">Transcription regulation</keyword>
<dbReference type="PANTHER" id="PTHR30204:SF69">
    <property type="entry name" value="MERR-FAMILY TRANSCRIPTIONAL REGULATOR"/>
    <property type="match status" value="1"/>
</dbReference>
<dbReference type="PROSITE" id="PS50937">
    <property type="entry name" value="HTH_MERR_2"/>
    <property type="match status" value="1"/>
</dbReference>
<evidence type="ECO:0000256" key="1">
    <source>
        <dbReference type="ARBA" id="ARBA00022491"/>
    </source>
</evidence>
<dbReference type="AlphaFoldDB" id="A0A930UYC4"/>
<keyword evidence="3 6" id="KW-0238">DNA-binding</keyword>
<dbReference type="Gene3D" id="1.10.1660.10">
    <property type="match status" value="1"/>
</dbReference>
<keyword evidence="7" id="KW-1185">Reference proteome</keyword>
<name>A0A930UYC4_9ACTN</name>
<evidence type="ECO:0000256" key="3">
    <source>
        <dbReference type="ARBA" id="ARBA00023125"/>
    </source>
</evidence>
<evidence type="ECO:0000313" key="7">
    <source>
        <dbReference type="Proteomes" id="UP000656804"/>
    </source>
</evidence>
<evidence type="ECO:0000256" key="4">
    <source>
        <dbReference type="ARBA" id="ARBA00023163"/>
    </source>
</evidence>
<dbReference type="SMART" id="SM00422">
    <property type="entry name" value="HTH_MERR"/>
    <property type="match status" value="1"/>
</dbReference>
<dbReference type="Pfam" id="PF00376">
    <property type="entry name" value="MerR"/>
    <property type="match status" value="1"/>
</dbReference>
<dbReference type="GO" id="GO:0003677">
    <property type="term" value="F:DNA binding"/>
    <property type="evidence" value="ECO:0007669"/>
    <property type="project" value="UniProtKB-KW"/>
</dbReference>
<dbReference type="InterPro" id="IPR009061">
    <property type="entry name" value="DNA-bd_dom_put_sf"/>
</dbReference>
<dbReference type="GO" id="GO:0003700">
    <property type="term" value="F:DNA-binding transcription factor activity"/>
    <property type="evidence" value="ECO:0007669"/>
    <property type="project" value="InterPro"/>
</dbReference>
<accession>A0A930UYC4</accession>
<evidence type="ECO:0000313" key="6">
    <source>
        <dbReference type="EMBL" id="MBF4160260.1"/>
    </source>
</evidence>
<gene>
    <name evidence="6" type="ORF">ISG29_01055</name>
</gene>